<feature type="domain" description="SHS2" evidence="8">
    <location>
        <begin position="7"/>
        <end position="194"/>
    </location>
</feature>
<dbReference type="Gene3D" id="3.30.420.40">
    <property type="match status" value="2"/>
</dbReference>
<evidence type="ECO:0000256" key="6">
    <source>
        <dbReference type="PIRNR" id="PIRNR003101"/>
    </source>
</evidence>
<dbReference type="Pfam" id="PF14450">
    <property type="entry name" value="FtsA"/>
    <property type="match status" value="1"/>
</dbReference>
<dbReference type="InterPro" id="IPR020823">
    <property type="entry name" value="Cell_div_FtsA"/>
</dbReference>
<gene>
    <name evidence="5" type="primary">ftsA</name>
    <name evidence="9" type="ORF">LKACC12383_01622</name>
</gene>
<evidence type="ECO:0000256" key="1">
    <source>
        <dbReference type="ARBA" id="ARBA00022475"/>
    </source>
</evidence>
<dbReference type="RefSeq" id="WP_054643642.1">
    <property type="nucleotide sequence ID" value="NZ_LNUB01000005.1"/>
</dbReference>
<comment type="subcellular location">
    <subcellularLocation>
        <location evidence="5">Cell membrane</location>
        <topology evidence="5">Peripheral membrane protein</topology>
        <orientation evidence="5">Cytoplasmic side</orientation>
    </subcellularLocation>
    <text evidence="5">Localizes to the Z ring in an FtsZ-dependent manner. Targeted to the membrane through a conserved C-terminal amphipathic helix.</text>
</comment>
<name>A0A210P8D4_9LACO</name>
<evidence type="ECO:0000313" key="9">
    <source>
        <dbReference type="EMBL" id="OWF32750.1"/>
    </source>
</evidence>
<accession>A0A210P8D4</accession>
<evidence type="ECO:0000256" key="5">
    <source>
        <dbReference type="HAMAP-Rule" id="MF_02033"/>
    </source>
</evidence>
<dbReference type="InterPro" id="IPR043129">
    <property type="entry name" value="ATPase_NBD"/>
</dbReference>
<organism evidence="9 10">
    <name type="scientific">Companilactobacillus kimchii</name>
    <dbReference type="NCBI Taxonomy" id="2801452"/>
    <lineage>
        <taxon>Bacteria</taxon>
        <taxon>Bacillati</taxon>
        <taxon>Bacillota</taxon>
        <taxon>Bacilli</taxon>
        <taxon>Lactobacillales</taxon>
        <taxon>Lactobacillaceae</taxon>
        <taxon>Companilactobacillus</taxon>
    </lineage>
</organism>
<evidence type="ECO:0000313" key="10">
    <source>
        <dbReference type="Proteomes" id="UP000196649"/>
    </source>
</evidence>
<keyword evidence="4 5" id="KW-0131">Cell cycle</keyword>
<dbReference type="SUPFAM" id="SSF53067">
    <property type="entry name" value="Actin-like ATPase domain"/>
    <property type="match status" value="2"/>
</dbReference>
<comment type="function">
    <text evidence="5 6">Cell division protein that is involved in the assembly of the Z ring. May serve as a membrane anchor for the Z ring.</text>
</comment>
<dbReference type="InterPro" id="IPR003494">
    <property type="entry name" value="SHS2_FtsA"/>
</dbReference>
<dbReference type="Pfam" id="PF02491">
    <property type="entry name" value="SHS2_FTSA"/>
    <property type="match status" value="1"/>
</dbReference>
<feature type="compositionally biased region" description="Low complexity" evidence="7">
    <location>
        <begin position="395"/>
        <end position="428"/>
    </location>
</feature>
<keyword evidence="1 5" id="KW-1003">Cell membrane</keyword>
<dbReference type="InterPro" id="IPR050696">
    <property type="entry name" value="FtsA/MreB"/>
</dbReference>
<feature type="region of interest" description="Disordered" evidence="7">
    <location>
        <begin position="390"/>
        <end position="456"/>
    </location>
</feature>
<comment type="subunit">
    <text evidence="5">Self-interacts. Interacts with FtsZ.</text>
</comment>
<dbReference type="AlphaFoldDB" id="A0A210P8D4"/>
<evidence type="ECO:0000256" key="2">
    <source>
        <dbReference type="ARBA" id="ARBA00022618"/>
    </source>
</evidence>
<dbReference type="NCBIfam" id="TIGR01174">
    <property type="entry name" value="ftsA"/>
    <property type="match status" value="1"/>
</dbReference>
<dbReference type="GO" id="GO:0043093">
    <property type="term" value="P:FtsZ-dependent cytokinesis"/>
    <property type="evidence" value="ECO:0007669"/>
    <property type="project" value="UniProtKB-UniRule"/>
</dbReference>
<reference evidence="9 10" key="1">
    <citation type="submission" date="2017-03" db="EMBL/GenBank/DDBJ databases">
        <title>Genome sequence of Lactobacillus kimchii KACC 12383.</title>
        <authorList>
            <person name="Chun J."/>
        </authorList>
    </citation>
    <scope>NUCLEOTIDE SEQUENCE [LARGE SCALE GENOMIC DNA]</scope>
    <source>
        <strain evidence="9 10">KACC 12383</strain>
    </source>
</reference>
<comment type="similarity">
    <text evidence="5 6">Belongs to the FtsA/MreB family.</text>
</comment>
<dbReference type="PANTHER" id="PTHR32432">
    <property type="entry name" value="CELL DIVISION PROTEIN FTSA-RELATED"/>
    <property type="match status" value="1"/>
</dbReference>
<dbReference type="SMART" id="SM00842">
    <property type="entry name" value="FtsA"/>
    <property type="match status" value="1"/>
</dbReference>
<dbReference type="HAMAP" id="MF_02033">
    <property type="entry name" value="FtsA"/>
    <property type="match status" value="1"/>
</dbReference>
<dbReference type="GO" id="GO:0032153">
    <property type="term" value="C:cell division site"/>
    <property type="evidence" value="ECO:0007669"/>
    <property type="project" value="UniProtKB-UniRule"/>
</dbReference>
<evidence type="ECO:0000256" key="4">
    <source>
        <dbReference type="ARBA" id="ARBA00023306"/>
    </source>
</evidence>
<dbReference type="CDD" id="cd24048">
    <property type="entry name" value="ASKHA_NBD_FtsA"/>
    <property type="match status" value="1"/>
</dbReference>
<protein>
    <recommendedName>
        <fullName evidence="5 6">Cell division protein FtsA</fullName>
    </recommendedName>
</protein>
<evidence type="ECO:0000256" key="7">
    <source>
        <dbReference type="SAM" id="MobiDB-lite"/>
    </source>
</evidence>
<dbReference type="GO" id="GO:0009898">
    <property type="term" value="C:cytoplasmic side of plasma membrane"/>
    <property type="evidence" value="ECO:0007669"/>
    <property type="project" value="UniProtKB-UniRule"/>
</dbReference>
<sequence>MDNSEFFVGLDIGTNSVKVVVAESSDDRLSVVGVGSERSQGVSRGVIVDIDKAAGAIKRAVKRAETQANITIRDVVVGISANMLQIEKCQGMIAVGSQSKEITENDVRQVMLAAMVQNLPSEREVVSLIPKQFSVDGFNNIRDPRGMIGVRLEMTGIIYTAPKTIVHNTKKAIQKAGLNIIHKVISPMALSQVVLNDGESDFGAVIIDMGAGQTTASVVHDHNLKLSTVDFEGGDYVTHDISVVLNTTVENANQLKLYYGNASSTQASTEENISVEVVGKNEPETISEEYLSEIIEARLEQIFTRLQAPLEDAGALSLPGGIVLTGGVAATPNVEDLARKIFNVKVRSYVPTQMGMRYPSYSLGLGLVTYASRLNDIGVIADNVVNGATIDRNTPQQQPQQVQSQRPVQAPVNQTVQEQRPQPQTQEPKANDDETSKPDETKKTSKLKDFWSKFFD</sequence>
<keyword evidence="3 5" id="KW-0472">Membrane</keyword>
<dbReference type="EMBL" id="MXAL01000007">
    <property type="protein sequence ID" value="OWF32750.1"/>
    <property type="molecule type" value="Genomic_DNA"/>
</dbReference>
<evidence type="ECO:0000259" key="8">
    <source>
        <dbReference type="SMART" id="SM00842"/>
    </source>
</evidence>
<evidence type="ECO:0000256" key="3">
    <source>
        <dbReference type="ARBA" id="ARBA00023136"/>
    </source>
</evidence>
<dbReference type="Proteomes" id="UP000196649">
    <property type="component" value="Unassembled WGS sequence"/>
</dbReference>
<dbReference type="PANTHER" id="PTHR32432:SF4">
    <property type="entry name" value="CELL DIVISION PROTEIN FTSA"/>
    <property type="match status" value="1"/>
</dbReference>
<feature type="compositionally biased region" description="Basic and acidic residues" evidence="7">
    <location>
        <begin position="429"/>
        <end position="456"/>
    </location>
</feature>
<comment type="caution">
    <text evidence="9">The sequence shown here is derived from an EMBL/GenBank/DDBJ whole genome shotgun (WGS) entry which is preliminary data.</text>
</comment>
<dbReference type="PIRSF" id="PIRSF003101">
    <property type="entry name" value="FtsA"/>
    <property type="match status" value="1"/>
</dbReference>
<keyword evidence="2 5" id="KW-0132">Cell division</keyword>
<proteinExistence type="inferred from homology"/>